<proteinExistence type="predicted"/>
<feature type="non-terminal residue" evidence="9">
    <location>
        <position position="266"/>
    </location>
</feature>
<dbReference type="InterPro" id="IPR002327">
    <property type="entry name" value="Cyt_c_1A/1B"/>
</dbReference>
<dbReference type="PROSITE" id="PS51007">
    <property type="entry name" value="CYTC"/>
    <property type="match status" value="1"/>
</dbReference>
<dbReference type="PRINTS" id="PR00604">
    <property type="entry name" value="CYTCHRMECIAB"/>
</dbReference>
<evidence type="ECO:0000256" key="1">
    <source>
        <dbReference type="ARBA" id="ARBA00022448"/>
    </source>
</evidence>
<name>A0A3B0TH59_9ZZZZ</name>
<dbReference type="SUPFAM" id="SSF46626">
    <property type="entry name" value="Cytochrome c"/>
    <property type="match status" value="1"/>
</dbReference>
<protein>
    <recommendedName>
        <fullName evidence="8">Cytochrome c domain-containing protein</fullName>
    </recommendedName>
</protein>
<sequence length="266" mass="27066">MNSFEFNKILGAVLGTVILIMGVGFIADALYAPIEGDGPGYTLPEADDGSAAVAEVEVAAVPLAELLAASSASNGSRLIRSCAACHSVDPGGPNKSGPPLYEIVGAAIGGNATFAYSEVLSQMNQDGGTWTYAALNSFIESPKGFAEGTKMTYPGMRKEQDRADLLAYLQSLSENPVDFPTAEAAPVVEETATEEAAPVVEEAAPAATEAPAAEETSTVQEEAAPVAEEATPVAAAEEVTPPAAVQEETAPAASEMSEIGMLLAGG</sequence>
<feature type="compositionally biased region" description="Low complexity" evidence="6">
    <location>
        <begin position="203"/>
        <end position="248"/>
    </location>
</feature>
<evidence type="ECO:0000259" key="8">
    <source>
        <dbReference type="PROSITE" id="PS51007"/>
    </source>
</evidence>
<dbReference type="Pfam" id="PF00034">
    <property type="entry name" value="Cytochrom_C"/>
    <property type="match status" value="1"/>
</dbReference>
<dbReference type="AlphaFoldDB" id="A0A3B0TH59"/>
<dbReference type="InterPro" id="IPR036909">
    <property type="entry name" value="Cyt_c-like_dom_sf"/>
</dbReference>
<keyword evidence="4" id="KW-0249">Electron transport</keyword>
<dbReference type="GO" id="GO:0020037">
    <property type="term" value="F:heme binding"/>
    <property type="evidence" value="ECO:0007669"/>
    <property type="project" value="InterPro"/>
</dbReference>
<evidence type="ECO:0000313" key="9">
    <source>
        <dbReference type="EMBL" id="VAW17991.1"/>
    </source>
</evidence>
<keyword evidence="7" id="KW-0812">Transmembrane</keyword>
<reference evidence="9" key="1">
    <citation type="submission" date="2018-06" db="EMBL/GenBank/DDBJ databases">
        <authorList>
            <person name="Zhirakovskaya E."/>
        </authorList>
    </citation>
    <scope>NUCLEOTIDE SEQUENCE</scope>
</reference>
<keyword evidence="7" id="KW-1133">Transmembrane helix</keyword>
<feature type="transmembrane region" description="Helical" evidence="7">
    <location>
        <begin position="12"/>
        <end position="34"/>
    </location>
</feature>
<evidence type="ECO:0000256" key="4">
    <source>
        <dbReference type="ARBA" id="ARBA00022982"/>
    </source>
</evidence>
<dbReference type="Gene3D" id="1.10.760.10">
    <property type="entry name" value="Cytochrome c-like domain"/>
    <property type="match status" value="1"/>
</dbReference>
<feature type="domain" description="Cytochrome c" evidence="8">
    <location>
        <begin position="70"/>
        <end position="173"/>
    </location>
</feature>
<dbReference type="PANTHER" id="PTHR11961">
    <property type="entry name" value="CYTOCHROME C"/>
    <property type="match status" value="1"/>
</dbReference>
<evidence type="ECO:0000256" key="2">
    <source>
        <dbReference type="ARBA" id="ARBA00022617"/>
    </source>
</evidence>
<evidence type="ECO:0000256" key="6">
    <source>
        <dbReference type="SAM" id="MobiDB-lite"/>
    </source>
</evidence>
<evidence type="ECO:0000256" key="7">
    <source>
        <dbReference type="SAM" id="Phobius"/>
    </source>
</evidence>
<dbReference type="EMBL" id="UOEQ01000157">
    <property type="protein sequence ID" value="VAW17991.1"/>
    <property type="molecule type" value="Genomic_DNA"/>
</dbReference>
<keyword evidence="3" id="KW-0479">Metal-binding</keyword>
<dbReference type="GO" id="GO:0009055">
    <property type="term" value="F:electron transfer activity"/>
    <property type="evidence" value="ECO:0007669"/>
    <property type="project" value="InterPro"/>
</dbReference>
<keyword evidence="7" id="KW-0472">Membrane</keyword>
<gene>
    <name evidence="9" type="ORF">MNBD_ALPHA11-1160</name>
</gene>
<dbReference type="GO" id="GO:0046872">
    <property type="term" value="F:metal ion binding"/>
    <property type="evidence" value="ECO:0007669"/>
    <property type="project" value="UniProtKB-KW"/>
</dbReference>
<organism evidence="9">
    <name type="scientific">hydrothermal vent metagenome</name>
    <dbReference type="NCBI Taxonomy" id="652676"/>
    <lineage>
        <taxon>unclassified sequences</taxon>
        <taxon>metagenomes</taxon>
        <taxon>ecological metagenomes</taxon>
    </lineage>
</organism>
<feature type="region of interest" description="Disordered" evidence="6">
    <location>
        <begin position="203"/>
        <end position="255"/>
    </location>
</feature>
<keyword evidence="2" id="KW-0349">Heme</keyword>
<evidence type="ECO:0000256" key="5">
    <source>
        <dbReference type="ARBA" id="ARBA00023004"/>
    </source>
</evidence>
<keyword evidence="1" id="KW-0813">Transport</keyword>
<keyword evidence="5" id="KW-0408">Iron</keyword>
<accession>A0A3B0TH59</accession>
<evidence type="ECO:0000256" key="3">
    <source>
        <dbReference type="ARBA" id="ARBA00022723"/>
    </source>
</evidence>
<dbReference type="InterPro" id="IPR009056">
    <property type="entry name" value="Cyt_c-like_dom"/>
</dbReference>